<dbReference type="Proteomes" id="UP000184440">
    <property type="component" value="Unassembled WGS sequence"/>
</dbReference>
<comment type="similarity">
    <text evidence="1">Belongs to the ROK (NagC/XylR) family.</text>
</comment>
<dbReference type="SUPFAM" id="SSF53067">
    <property type="entry name" value="Actin-like ATPase domain"/>
    <property type="match status" value="1"/>
</dbReference>
<dbReference type="InterPro" id="IPR036390">
    <property type="entry name" value="WH_DNA-bd_sf"/>
</dbReference>
<dbReference type="Pfam" id="PF00480">
    <property type="entry name" value="ROK"/>
    <property type="match status" value="1"/>
</dbReference>
<dbReference type="GO" id="GO:0016301">
    <property type="term" value="F:kinase activity"/>
    <property type="evidence" value="ECO:0007669"/>
    <property type="project" value="UniProtKB-KW"/>
</dbReference>
<keyword evidence="2" id="KW-0418">Kinase</keyword>
<evidence type="ECO:0000256" key="1">
    <source>
        <dbReference type="ARBA" id="ARBA00006479"/>
    </source>
</evidence>
<dbReference type="PANTHER" id="PTHR18964">
    <property type="entry name" value="ROK (REPRESSOR, ORF, KINASE) FAMILY"/>
    <property type="match status" value="1"/>
</dbReference>
<dbReference type="EMBL" id="FRCS01000014">
    <property type="protein sequence ID" value="SHN46298.1"/>
    <property type="molecule type" value="Genomic_DNA"/>
</dbReference>
<organism evidence="2 3">
    <name type="scientific">Cryptosporangium aurantiacum</name>
    <dbReference type="NCBI Taxonomy" id="134849"/>
    <lineage>
        <taxon>Bacteria</taxon>
        <taxon>Bacillati</taxon>
        <taxon>Actinomycetota</taxon>
        <taxon>Actinomycetes</taxon>
        <taxon>Cryptosporangiales</taxon>
        <taxon>Cryptosporangiaceae</taxon>
        <taxon>Cryptosporangium</taxon>
    </lineage>
</organism>
<evidence type="ECO:0000313" key="2">
    <source>
        <dbReference type="EMBL" id="SHN46298.1"/>
    </source>
</evidence>
<gene>
    <name evidence="2" type="ORF">SAMN05443668_114132</name>
</gene>
<keyword evidence="3" id="KW-1185">Reference proteome</keyword>
<dbReference type="AlphaFoldDB" id="A0A1M7RJQ0"/>
<keyword evidence="2" id="KW-0808">Transferase</keyword>
<dbReference type="InterPro" id="IPR036388">
    <property type="entry name" value="WH-like_DNA-bd_sf"/>
</dbReference>
<evidence type="ECO:0000313" key="3">
    <source>
        <dbReference type="Proteomes" id="UP000184440"/>
    </source>
</evidence>
<proteinExistence type="inferred from homology"/>
<dbReference type="InterPro" id="IPR000600">
    <property type="entry name" value="ROK"/>
</dbReference>
<dbReference type="Gene3D" id="3.30.420.40">
    <property type="match status" value="2"/>
</dbReference>
<dbReference type="STRING" id="134849.SAMN05443668_114132"/>
<dbReference type="SUPFAM" id="SSF46785">
    <property type="entry name" value="Winged helix' DNA-binding domain"/>
    <property type="match status" value="1"/>
</dbReference>
<protein>
    <submittedName>
        <fullName evidence="2">Sugar kinase of the NBD/HSP70 family, may contain an N-terminal HTH domain</fullName>
    </submittedName>
</protein>
<dbReference type="InterPro" id="IPR043129">
    <property type="entry name" value="ATPase_NBD"/>
</dbReference>
<dbReference type="OrthoDB" id="3534172at2"/>
<sequence>MFSLERDEPRESTRRAVSSGLVLRAVLDEGPLARSHIARRTGLSPASVTDHCYALLGSGLLTEVQPRRSRKAMGRPTVPLDLNTDVGVVGGIHYAAEHATVALVDLRGTVLAERLVRHDGADAGTIVTRSGDVLVELLHREASTLPTPLLGVGVASGGWVDPDRGMIVEHDVLGWQRIPVAELLQDRLGVPVCADSHVRTLLRAEQLFGRSESRASVLGLFVGNIVDAGFALGERPHHGARSRAGAVAHRAVPGSTVPCDCGRTGCLQATVSEWRLVARARELGLIERQPEPGPAARPAIFDLLDVLRAGDPTARSLFVERAELVGQAVAPLIDMFSPDLVLVIEPGITYLPECRTALHRQIAAHSFTVADPSGIVVGSSFMEHALATAGATAFLDALYRDPLGAVPSSRAS</sequence>
<dbReference type="PANTHER" id="PTHR18964:SF149">
    <property type="entry name" value="BIFUNCTIONAL UDP-N-ACETYLGLUCOSAMINE 2-EPIMERASE_N-ACETYLMANNOSAMINE KINASE"/>
    <property type="match status" value="1"/>
</dbReference>
<name>A0A1M7RJQ0_9ACTN</name>
<dbReference type="RefSeq" id="WP_073263155.1">
    <property type="nucleotide sequence ID" value="NZ_FRCS01000014.1"/>
</dbReference>
<reference evidence="2 3" key="1">
    <citation type="submission" date="2016-11" db="EMBL/GenBank/DDBJ databases">
        <authorList>
            <person name="Jaros S."/>
            <person name="Januszkiewicz K."/>
            <person name="Wedrychowicz H."/>
        </authorList>
    </citation>
    <scope>NUCLEOTIDE SEQUENCE [LARGE SCALE GENOMIC DNA]</scope>
    <source>
        <strain evidence="2 3">DSM 46144</strain>
    </source>
</reference>
<dbReference type="Gene3D" id="1.10.10.10">
    <property type="entry name" value="Winged helix-like DNA-binding domain superfamily/Winged helix DNA-binding domain"/>
    <property type="match status" value="1"/>
</dbReference>
<accession>A0A1M7RJQ0</accession>